<comment type="catalytic activity">
    <reaction evidence="1">
        <text>L-glutamyl-[protein] + S-adenosyl-L-methionine = [protein]-L-glutamate 5-O-methyl ester + S-adenosyl-L-homocysteine</text>
        <dbReference type="Rhea" id="RHEA:24452"/>
        <dbReference type="Rhea" id="RHEA-COMP:10208"/>
        <dbReference type="Rhea" id="RHEA-COMP:10311"/>
        <dbReference type="ChEBI" id="CHEBI:29973"/>
        <dbReference type="ChEBI" id="CHEBI:57856"/>
        <dbReference type="ChEBI" id="CHEBI:59789"/>
        <dbReference type="ChEBI" id="CHEBI:82795"/>
        <dbReference type="EC" id="2.1.1.80"/>
    </reaction>
</comment>
<evidence type="ECO:0000256" key="3">
    <source>
        <dbReference type="ARBA" id="ARBA00022603"/>
    </source>
</evidence>
<proteinExistence type="predicted"/>
<dbReference type="InterPro" id="IPR000780">
    <property type="entry name" value="CheR_MeTrfase"/>
</dbReference>
<dbReference type="Gene3D" id="1.10.155.10">
    <property type="entry name" value="Chemotaxis receptor methyltransferase CheR, N-terminal domain"/>
    <property type="match status" value="1"/>
</dbReference>
<dbReference type="Pfam" id="PF01739">
    <property type="entry name" value="CheR"/>
    <property type="match status" value="1"/>
</dbReference>
<evidence type="ECO:0000259" key="6">
    <source>
        <dbReference type="PROSITE" id="PS50123"/>
    </source>
</evidence>
<dbReference type="PANTHER" id="PTHR24422">
    <property type="entry name" value="CHEMOTAXIS PROTEIN METHYLTRANSFERASE"/>
    <property type="match status" value="1"/>
</dbReference>
<evidence type="ECO:0000256" key="4">
    <source>
        <dbReference type="ARBA" id="ARBA00022679"/>
    </source>
</evidence>
<dbReference type="SUPFAM" id="SSF47757">
    <property type="entry name" value="Chemotaxis receptor methyltransferase CheR, N-terminal domain"/>
    <property type="match status" value="1"/>
</dbReference>
<feature type="domain" description="CheR-type methyltransferase" evidence="6">
    <location>
        <begin position="1"/>
        <end position="279"/>
    </location>
</feature>
<evidence type="ECO:0000256" key="2">
    <source>
        <dbReference type="ARBA" id="ARBA00012534"/>
    </source>
</evidence>
<reference evidence="7" key="1">
    <citation type="journal article" date="2020" name="mSystems">
        <title>Genome- and Community-Level Interaction Insights into Carbon Utilization and Element Cycling Functions of Hydrothermarchaeota in Hydrothermal Sediment.</title>
        <authorList>
            <person name="Zhou Z."/>
            <person name="Liu Y."/>
            <person name="Xu W."/>
            <person name="Pan J."/>
            <person name="Luo Z.H."/>
            <person name="Li M."/>
        </authorList>
    </citation>
    <scope>NUCLEOTIDE SEQUENCE [LARGE SCALE GENOMIC DNA]</scope>
    <source>
        <strain evidence="7">SpSt-301</strain>
    </source>
</reference>
<dbReference type="EC" id="2.1.1.80" evidence="2"/>
<dbReference type="InterPro" id="IPR050903">
    <property type="entry name" value="Bact_Chemotaxis_MeTrfase"/>
</dbReference>
<dbReference type="InterPro" id="IPR022642">
    <property type="entry name" value="CheR_C"/>
</dbReference>
<evidence type="ECO:0000313" key="7">
    <source>
        <dbReference type="EMBL" id="HDW51692.1"/>
    </source>
</evidence>
<protein>
    <recommendedName>
        <fullName evidence="2">protein-glutamate O-methyltransferase</fullName>
        <ecNumber evidence="2">2.1.1.80</ecNumber>
    </recommendedName>
</protein>
<dbReference type="InterPro" id="IPR026024">
    <property type="entry name" value="Chemotaxis_MeTrfase_CheR"/>
</dbReference>
<evidence type="ECO:0000256" key="1">
    <source>
        <dbReference type="ARBA" id="ARBA00001541"/>
    </source>
</evidence>
<dbReference type="InterPro" id="IPR029063">
    <property type="entry name" value="SAM-dependent_MTases_sf"/>
</dbReference>
<dbReference type="PANTHER" id="PTHR24422:SF19">
    <property type="entry name" value="CHEMOTAXIS PROTEIN METHYLTRANSFERASE"/>
    <property type="match status" value="1"/>
</dbReference>
<dbReference type="PROSITE" id="PS50123">
    <property type="entry name" value="CHER"/>
    <property type="match status" value="1"/>
</dbReference>
<dbReference type="PRINTS" id="PR00996">
    <property type="entry name" value="CHERMTFRASE"/>
</dbReference>
<gene>
    <name evidence="7" type="ORF">ENQ35_03020</name>
</gene>
<dbReference type="GO" id="GO:0008983">
    <property type="term" value="F:protein-glutamate O-methyltransferase activity"/>
    <property type="evidence" value="ECO:0007669"/>
    <property type="project" value="UniProtKB-EC"/>
</dbReference>
<organism evidence="7">
    <name type="scientific">Ammonifex degensii</name>
    <dbReference type="NCBI Taxonomy" id="42838"/>
    <lineage>
        <taxon>Bacteria</taxon>
        <taxon>Bacillati</taxon>
        <taxon>Bacillota</taxon>
        <taxon>Clostridia</taxon>
        <taxon>Thermoanaerobacterales</taxon>
        <taxon>Thermoanaerobacteraceae</taxon>
        <taxon>Ammonifex</taxon>
    </lineage>
</organism>
<keyword evidence="3 7" id="KW-0489">Methyltransferase</keyword>
<comment type="caution">
    <text evidence="7">The sequence shown here is derived from an EMBL/GenBank/DDBJ whole genome shotgun (WGS) entry which is preliminary data.</text>
</comment>
<keyword evidence="5" id="KW-0949">S-adenosyl-L-methionine</keyword>
<name>A0A7C1IZX6_9THEO</name>
<evidence type="ECO:0000256" key="5">
    <source>
        <dbReference type="ARBA" id="ARBA00022691"/>
    </source>
</evidence>
<dbReference type="InterPro" id="IPR036804">
    <property type="entry name" value="CheR_N_sf"/>
</dbReference>
<dbReference type="SMART" id="SM00138">
    <property type="entry name" value="MeTrc"/>
    <property type="match status" value="1"/>
</dbReference>
<dbReference type="EMBL" id="DSMV01000183">
    <property type="protein sequence ID" value="HDW51692.1"/>
    <property type="molecule type" value="Genomic_DNA"/>
</dbReference>
<accession>A0A7C1IZX6</accession>
<sequence length="289" mass="34144">MEPNLVLSDEELQLISDLVRARCGINLTKEKRNLIIARLQRELCAGGFESFRDYYEFVCRDQTGHALLRLVDRISTHHTFFFREKEHFDFLKDTALPQICRAVARRGDYNIRIWSAGCASGEEAYSLAMILHDYFSKEFGYFEVGILATDISVTALERAVAGIYSKEEITRVPPLYRQRYFVPLKDGRWAVREELKRMVLFRRLNLVRSEYPFKRRFHVIFCRNVMIYFDLPTQHELLRRFHRYTEPDGYLFVGHTEAVDRSLGLYRFVSPSVYQKVEAREAHFNRGES</sequence>
<dbReference type="GO" id="GO:0032259">
    <property type="term" value="P:methylation"/>
    <property type="evidence" value="ECO:0007669"/>
    <property type="project" value="UniProtKB-KW"/>
</dbReference>
<dbReference type="Gene3D" id="3.40.50.150">
    <property type="entry name" value="Vaccinia Virus protein VP39"/>
    <property type="match status" value="1"/>
</dbReference>
<keyword evidence="4 7" id="KW-0808">Transferase</keyword>
<dbReference type="SUPFAM" id="SSF53335">
    <property type="entry name" value="S-adenosyl-L-methionine-dependent methyltransferases"/>
    <property type="match status" value="1"/>
</dbReference>
<dbReference type="Pfam" id="PF03705">
    <property type="entry name" value="CheR_N"/>
    <property type="match status" value="1"/>
</dbReference>
<dbReference type="PIRSF" id="PIRSF000410">
    <property type="entry name" value="CheR"/>
    <property type="match status" value="1"/>
</dbReference>
<dbReference type="AlphaFoldDB" id="A0A7C1IZX6"/>
<dbReference type="InterPro" id="IPR022641">
    <property type="entry name" value="CheR_N"/>
</dbReference>